<dbReference type="NCBIfam" id="NF010295">
    <property type="entry name" value="PRK13735.1"/>
    <property type="match status" value="1"/>
</dbReference>
<dbReference type="EMBL" id="SMAS01000014">
    <property type="protein sequence ID" value="TCT28870.1"/>
    <property type="molecule type" value="Genomic_DNA"/>
</dbReference>
<proteinExistence type="predicted"/>
<feature type="transmembrane region" description="Helical" evidence="1">
    <location>
        <begin position="378"/>
        <end position="398"/>
    </location>
</feature>
<evidence type="ECO:0000313" key="4">
    <source>
        <dbReference type="Proteomes" id="UP000295055"/>
    </source>
</evidence>
<dbReference type="AlphaFoldDB" id="A0A4R3NFU7"/>
<comment type="caution">
    <text evidence="3">The sequence shown here is derived from an EMBL/GenBank/DDBJ whole genome shotgun (WGS) entry which is preliminary data.</text>
</comment>
<organism evidence="3 4">
    <name type="scientific">Providencia alcalifaciens</name>
    <dbReference type="NCBI Taxonomy" id="126385"/>
    <lineage>
        <taxon>Bacteria</taxon>
        <taxon>Pseudomonadati</taxon>
        <taxon>Pseudomonadota</taxon>
        <taxon>Gammaproteobacteria</taxon>
        <taxon>Enterobacterales</taxon>
        <taxon>Morganellaceae</taxon>
        <taxon>Providencia</taxon>
    </lineage>
</organism>
<dbReference type="Proteomes" id="UP000295055">
    <property type="component" value="Unassembled WGS sequence"/>
</dbReference>
<feature type="domain" description="TraG N-terminal Proteobacteria" evidence="2">
    <location>
        <begin position="6"/>
        <end position="467"/>
    </location>
</feature>
<feature type="transmembrane region" description="Helical" evidence="1">
    <location>
        <begin position="60"/>
        <end position="76"/>
    </location>
</feature>
<evidence type="ECO:0000256" key="1">
    <source>
        <dbReference type="SAM" id="Phobius"/>
    </source>
</evidence>
<dbReference type="RefSeq" id="WP_243699018.1">
    <property type="nucleotide sequence ID" value="NZ_SMAS01000014.1"/>
</dbReference>
<keyword evidence="1" id="KW-0812">Transmembrane</keyword>
<gene>
    <name evidence="3" type="ORF">EC835_1141</name>
</gene>
<evidence type="ECO:0000313" key="3">
    <source>
        <dbReference type="EMBL" id="TCT28870.1"/>
    </source>
</evidence>
<feature type="transmembrane region" description="Helical" evidence="1">
    <location>
        <begin position="35"/>
        <end position="54"/>
    </location>
</feature>
<reference evidence="3 4" key="1">
    <citation type="submission" date="2019-03" db="EMBL/GenBank/DDBJ databases">
        <title>Genomic analyses of the natural microbiome of Caenorhabditis elegans.</title>
        <authorList>
            <person name="Samuel B."/>
        </authorList>
    </citation>
    <scope>NUCLEOTIDE SEQUENCE [LARGE SCALE GENOMIC DNA]</scope>
    <source>
        <strain evidence="3 4">JUb102</strain>
    </source>
</reference>
<accession>A0A4R3NFU7</accession>
<keyword evidence="1" id="KW-1133">Transmembrane helix</keyword>
<keyword evidence="1" id="KW-0472">Membrane</keyword>
<dbReference type="Pfam" id="PF07916">
    <property type="entry name" value="TraG_N"/>
    <property type="match status" value="1"/>
</dbReference>
<protein>
    <submittedName>
        <fullName evidence="3">Conjugal transfer mating pair stabilization protein TraG</fullName>
    </submittedName>
</protein>
<name>A0A4R3NFU7_9GAMM</name>
<dbReference type="InterPro" id="IPR012931">
    <property type="entry name" value="TraG_N_Proteobacteria"/>
</dbReference>
<evidence type="ECO:0000259" key="2">
    <source>
        <dbReference type="Pfam" id="PF07916"/>
    </source>
</evidence>
<feature type="transmembrane region" description="Helical" evidence="1">
    <location>
        <begin position="427"/>
        <end position="446"/>
    </location>
</feature>
<feature type="transmembrane region" description="Helical" evidence="1">
    <location>
        <begin position="6"/>
        <end position="28"/>
    </location>
</feature>
<feature type="transmembrane region" description="Helical" evidence="1">
    <location>
        <begin position="338"/>
        <end position="366"/>
    </location>
</feature>
<sequence length="502" mass="53950">MATIDTVYVLGGGEYMMNVFNGVAALIGSDSWTSMYRIALTLSGVAVMVSFMKAHDPKELLKFVAVMVIMSSILLVPKHTVHIIDRTNPTGVYLVDNVPVGLAVPARFITSIGTSLTEAYETVFHTPDAMTYSKTGMLFGADLVGNVSDILSVDGDLAELMGLYTKNCVIGDILINHKYSFQELMNSRDPYTLIFQKPSPLRGIIVPNGNSAAVGSNGVAQSGFWTCEDMARHVLMPKLNLDTTTGGKTWNYTVKQIFGGRPDANVLYAAMLGDSYNFYYQGGETASQLMRSSVVMNALKQGIGGYSAQSGDTASLVNLASTSSYNKMRLSWATSSQVAVAFVPILNTILLSLVIALFPIFILLAVIHTLTGRMMFNYIMSIIYLQSWPPMFAILNYATSFYLRGKTGGMDFNLANQASIQQMHSDIGLIAGWLSISIPFIAIAIVKGLGPAIAQAGNYLGTAINSSATATSSQAADGNWSFNNMQTSNVSGNKGTVANKVV</sequence>